<dbReference type="AlphaFoldDB" id="A0A0F9USM1"/>
<evidence type="ECO:0000313" key="1">
    <source>
        <dbReference type="EMBL" id="KKN56633.1"/>
    </source>
</evidence>
<accession>A0A0F9USM1</accession>
<organism evidence="1">
    <name type="scientific">marine sediment metagenome</name>
    <dbReference type="NCBI Taxonomy" id="412755"/>
    <lineage>
        <taxon>unclassified sequences</taxon>
        <taxon>metagenomes</taxon>
        <taxon>ecological metagenomes</taxon>
    </lineage>
</organism>
<protein>
    <submittedName>
        <fullName evidence="1">Uncharacterized protein</fullName>
    </submittedName>
</protein>
<name>A0A0F9USM1_9ZZZZ</name>
<sequence>MTKCRKTCHYFDEYDHDKGHEWFCTHDLVTKELGDYPYWEIVYHTCEHYKAKRRNEKWTSVMQ</sequence>
<dbReference type="EMBL" id="LAZR01000836">
    <property type="protein sequence ID" value="KKN56633.1"/>
    <property type="molecule type" value="Genomic_DNA"/>
</dbReference>
<reference evidence="1" key="1">
    <citation type="journal article" date="2015" name="Nature">
        <title>Complex archaea that bridge the gap between prokaryotes and eukaryotes.</title>
        <authorList>
            <person name="Spang A."/>
            <person name="Saw J.H."/>
            <person name="Jorgensen S.L."/>
            <person name="Zaremba-Niedzwiedzka K."/>
            <person name="Martijn J."/>
            <person name="Lind A.E."/>
            <person name="van Eijk R."/>
            <person name="Schleper C."/>
            <person name="Guy L."/>
            <person name="Ettema T.J."/>
        </authorList>
    </citation>
    <scope>NUCLEOTIDE SEQUENCE</scope>
</reference>
<proteinExistence type="predicted"/>
<comment type="caution">
    <text evidence="1">The sequence shown here is derived from an EMBL/GenBank/DDBJ whole genome shotgun (WGS) entry which is preliminary data.</text>
</comment>
<gene>
    <name evidence="1" type="ORF">LCGC14_0570450</name>
</gene>